<gene>
    <name evidence="5" type="ORF">FEZ33_08405</name>
</gene>
<organism evidence="5 6">
    <name type="scientific">Ruoffia tabacinasalis</name>
    <dbReference type="NCBI Taxonomy" id="87458"/>
    <lineage>
        <taxon>Bacteria</taxon>
        <taxon>Bacillati</taxon>
        <taxon>Bacillota</taxon>
        <taxon>Bacilli</taxon>
        <taxon>Lactobacillales</taxon>
        <taxon>Aerococcaceae</taxon>
        <taxon>Ruoffia</taxon>
    </lineage>
</organism>
<dbReference type="AlphaFoldDB" id="A0A5R9DTQ0"/>
<evidence type="ECO:0000256" key="1">
    <source>
        <dbReference type="ARBA" id="ARBA00011888"/>
    </source>
</evidence>
<dbReference type="SUPFAM" id="SSF53167">
    <property type="entry name" value="Purine and uridine phosphorylases"/>
    <property type="match status" value="1"/>
</dbReference>
<dbReference type="PANTHER" id="PTHR43691:SF11">
    <property type="entry name" value="FI09636P-RELATED"/>
    <property type="match status" value="1"/>
</dbReference>
<evidence type="ECO:0000313" key="5">
    <source>
        <dbReference type="EMBL" id="TLQ40394.1"/>
    </source>
</evidence>
<dbReference type="GO" id="GO:0009116">
    <property type="term" value="P:nucleoside metabolic process"/>
    <property type="evidence" value="ECO:0007669"/>
    <property type="project" value="InterPro"/>
</dbReference>
<dbReference type="EC" id="2.4.2.3" evidence="1"/>
<dbReference type="PANTHER" id="PTHR43691">
    <property type="entry name" value="URIDINE PHOSPHORYLASE"/>
    <property type="match status" value="1"/>
</dbReference>
<dbReference type="OrthoDB" id="7945729at2"/>
<accession>A0A5R9DTQ0</accession>
<dbReference type="Proteomes" id="UP000306420">
    <property type="component" value="Unassembled WGS sequence"/>
</dbReference>
<dbReference type="GO" id="GO:0004850">
    <property type="term" value="F:uridine phosphorylase activity"/>
    <property type="evidence" value="ECO:0007669"/>
    <property type="project" value="UniProtKB-EC"/>
</dbReference>
<comment type="caution">
    <text evidence="5">The sequence shown here is derived from an EMBL/GenBank/DDBJ whole genome shotgun (WGS) entry which is preliminary data.</text>
</comment>
<dbReference type="EMBL" id="VBSP01000030">
    <property type="protein sequence ID" value="TLQ40394.1"/>
    <property type="molecule type" value="Genomic_DNA"/>
</dbReference>
<reference evidence="5 6" key="1">
    <citation type="submission" date="2019-05" db="EMBL/GenBank/DDBJ databases">
        <title>The metagenome of a microbial culture collection derived from dairy environment covers the genomic content of the human microbiome.</title>
        <authorList>
            <person name="Roder T."/>
            <person name="Wuthrich D."/>
            <person name="Sattari Z."/>
            <person name="Von Ah U."/>
            <person name="Bar C."/>
            <person name="Ronchi F."/>
            <person name="Macpherson A.J."/>
            <person name="Ganal-Vonarburg S.C."/>
            <person name="Bruggmann R."/>
            <person name="Vergeres G."/>
        </authorList>
    </citation>
    <scope>NUCLEOTIDE SEQUENCE [LARGE SCALE GENOMIC DNA]</scope>
    <source>
        <strain evidence="5 6">FAM 24227</strain>
    </source>
</reference>
<dbReference type="Gene3D" id="3.40.50.1580">
    <property type="entry name" value="Nucleoside phosphorylase domain"/>
    <property type="match status" value="1"/>
</dbReference>
<name>A0A5R9DTQ0_9LACT</name>
<feature type="domain" description="Nucleoside phosphorylase" evidence="4">
    <location>
        <begin position="55"/>
        <end position="215"/>
    </location>
</feature>
<dbReference type="GO" id="GO:0005829">
    <property type="term" value="C:cytosol"/>
    <property type="evidence" value="ECO:0007669"/>
    <property type="project" value="TreeGrafter"/>
</dbReference>
<protein>
    <recommendedName>
        <fullName evidence="2">Uridine phosphorylase</fullName>
        <ecNumber evidence="1">2.4.2.3</ecNumber>
    </recommendedName>
</protein>
<dbReference type="InterPro" id="IPR000845">
    <property type="entry name" value="Nucleoside_phosphorylase_d"/>
</dbReference>
<dbReference type="RefSeq" id="WP_138404960.1">
    <property type="nucleotide sequence ID" value="NZ_VBSP01000030.1"/>
</dbReference>
<evidence type="ECO:0000313" key="6">
    <source>
        <dbReference type="Proteomes" id="UP000306420"/>
    </source>
</evidence>
<evidence type="ECO:0000256" key="2">
    <source>
        <dbReference type="ARBA" id="ARBA00021980"/>
    </source>
</evidence>
<evidence type="ECO:0000259" key="4">
    <source>
        <dbReference type="Pfam" id="PF01048"/>
    </source>
</evidence>
<proteinExistence type="predicted"/>
<evidence type="ECO:0000256" key="3">
    <source>
        <dbReference type="ARBA" id="ARBA00048447"/>
    </source>
</evidence>
<dbReference type="Pfam" id="PF01048">
    <property type="entry name" value="PNP_UDP_1"/>
    <property type="match status" value="1"/>
</dbReference>
<dbReference type="InterPro" id="IPR035994">
    <property type="entry name" value="Nucleoside_phosphorylase_sf"/>
</dbReference>
<sequence>MKLYGEFLKEDWLKALGAWEEKIPASFVVHGEWEHDDNLKLWSELLKDESWLPKWNTVIGDYRETKIGFANVYGAPMATNIVHQFGAAGTDLFIQTGYCGGLTHDVKYGDILIVTEAGMQDGASQWYLPDQDVVKADEAMVNEAISYCEKKGYSYSIGRVISTSAMLLETVDMVNKWSDNGYTGVDMETATTLAVAKKLNKKAIGLLNLSDHLTQGDTIYSYTKNREELELETDDRIRDVALHLSTQSVNIVK</sequence>
<comment type="catalytic activity">
    <reaction evidence="3">
        <text>uridine + phosphate = alpha-D-ribose 1-phosphate + uracil</text>
        <dbReference type="Rhea" id="RHEA:24388"/>
        <dbReference type="ChEBI" id="CHEBI:16704"/>
        <dbReference type="ChEBI" id="CHEBI:17568"/>
        <dbReference type="ChEBI" id="CHEBI:43474"/>
        <dbReference type="ChEBI" id="CHEBI:57720"/>
        <dbReference type="EC" id="2.4.2.3"/>
    </reaction>
</comment>